<dbReference type="PANTHER" id="PTHR19303">
    <property type="entry name" value="TRANSPOSON"/>
    <property type="match status" value="1"/>
</dbReference>
<organism evidence="3 4">
    <name type="scientific">Phytophthora cactorum</name>
    <dbReference type="NCBI Taxonomy" id="29920"/>
    <lineage>
        <taxon>Eukaryota</taxon>
        <taxon>Sar</taxon>
        <taxon>Stramenopiles</taxon>
        <taxon>Oomycota</taxon>
        <taxon>Peronosporomycetes</taxon>
        <taxon>Peronosporales</taxon>
        <taxon>Peronosporaceae</taxon>
        <taxon>Phytophthora</taxon>
    </lineage>
</organism>
<accession>A0A329RFQ4</accession>
<protein>
    <recommendedName>
        <fullName evidence="1">DDE-1 domain-containing protein</fullName>
    </recommendedName>
</protein>
<dbReference type="InterPro" id="IPR050863">
    <property type="entry name" value="CenT-Element_Derived"/>
</dbReference>
<gene>
    <name evidence="3" type="ORF">PC110_g21450</name>
    <name evidence="2" type="ORF">PC115_g22412</name>
</gene>
<reference evidence="3 4" key="1">
    <citation type="submission" date="2018-01" db="EMBL/GenBank/DDBJ databases">
        <title>Draft genome of the strawberry crown rot pathogen Phytophthora cactorum.</title>
        <authorList>
            <person name="Armitage A.D."/>
            <person name="Lysoe E."/>
            <person name="Nellist C.F."/>
            <person name="Harrison R.J."/>
            <person name="Brurberg M.B."/>
        </authorList>
    </citation>
    <scope>NUCLEOTIDE SEQUENCE [LARGE SCALE GENOMIC DNA]</scope>
    <source>
        <strain evidence="3 4">10300</strain>
    </source>
</reference>
<dbReference type="EMBL" id="MJFZ01001423">
    <property type="protein sequence ID" value="RAW22108.1"/>
    <property type="molecule type" value="Genomic_DNA"/>
</dbReference>
<name>A0A329RFQ4_9STRA</name>
<dbReference type="GO" id="GO:0005634">
    <property type="term" value="C:nucleus"/>
    <property type="evidence" value="ECO:0007669"/>
    <property type="project" value="TreeGrafter"/>
</dbReference>
<reference evidence="2" key="2">
    <citation type="submission" date="2018-10" db="EMBL/GenBank/DDBJ databases">
        <title>Effector identification in a new, highly contiguous assembly of the strawberry crown rot pathogen Phytophthora cactorum.</title>
        <authorList>
            <person name="Armitage A.D."/>
            <person name="Nellist C.F."/>
            <person name="Bates H."/>
            <person name="Vickerstaff R.J."/>
            <person name="Harrison R.J."/>
        </authorList>
    </citation>
    <scope>NUCLEOTIDE SEQUENCE</scope>
    <source>
        <strain evidence="2">4032</strain>
    </source>
</reference>
<dbReference type="GO" id="GO:0003677">
    <property type="term" value="F:DNA binding"/>
    <property type="evidence" value="ECO:0007669"/>
    <property type="project" value="TreeGrafter"/>
</dbReference>
<sequence length="233" mass="26234">MRDQHPECLDDYIKNKKNIVTAYESLLRILRRLAYRHGFVQRTPSGLKEKLRDMIAVRDEFAKTFNTSYGSFDASLIYNTDETGIYYDSPPSKVLSEKVKPASVTAKQKHPARLTAVCTIRADGKKLPLLFIVQGQPDGKIEQEELDTYPKGIIYTVQKKAWMDSRVWEFYVRSFLANNISKGFALLVDNLDCHVSPESEAIVSNELGSTLQSLPNNATSVCQPLDVGIMGPL</sequence>
<dbReference type="InterPro" id="IPR004875">
    <property type="entry name" value="DDE_SF_endonuclease_dom"/>
</dbReference>
<dbReference type="AlphaFoldDB" id="A0A329RFQ4"/>
<feature type="domain" description="DDE-1" evidence="1">
    <location>
        <begin position="116"/>
        <end position="232"/>
    </location>
</feature>
<dbReference type="VEuPathDB" id="FungiDB:PC110_g21450"/>
<dbReference type="STRING" id="29920.A0A329RFQ4"/>
<dbReference type="OrthoDB" id="90455at2759"/>
<comment type="caution">
    <text evidence="3">The sequence shown here is derived from an EMBL/GenBank/DDBJ whole genome shotgun (WGS) entry which is preliminary data.</text>
</comment>
<dbReference type="EMBL" id="RCMI01001832">
    <property type="protein sequence ID" value="KAG2880817.1"/>
    <property type="molecule type" value="Genomic_DNA"/>
</dbReference>
<keyword evidence="4" id="KW-1185">Reference proteome</keyword>
<proteinExistence type="predicted"/>
<evidence type="ECO:0000313" key="4">
    <source>
        <dbReference type="Proteomes" id="UP000251314"/>
    </source>
</evidence>
<evidence type="ECO:0000259" key="1">
    <source>
        <dbReference type="Pfam" id="PF03184"/>
    </source>
</evidence>
<dbReference type="Pfam" id="PF03184">
    <property type="entry name" value="DDE_1"/>
    <property type="match status" value="1"/>
</dbReference>
<evidence type="ECO:0000313" key="3">
    <source>
        <dbReference type="EMBL" id="RAW22108.1"/>
    </source>
</evidence>
<dbReference type="Proteomes" id="UP000251314">
    <property type="component" value="Unassembled WGS sequence"/>
</dbReference>
<evidence type="ECO:0000313" key="2">
    <source>
        <dbReference type="EMBL" id="KAG2880817.1"/>
    </source>
</evidence>
<dbReference type="PANTHER" id="PTHR19303:SF57">
    <property type="entry name" value="HTH CENPB-TYPE DOMAIN-CONTAINING PROTEIN"/>
    <property type="match status" value="1"/>
</dbReference>
<dbReference type="Proteomes" id="UP000774804">
    <property type="component" value="Unassembled WGS sequence"/>
</dbReference>